<proteinExistence type="predicted"/>
<comment type="caution">
    <text evidence="1">The sequence shown here is derived from an EMBL/GenBank/DDBJ whole genome shotgun (WGS) entry which is preliminary data.</text>
</comment>
<dbReference type="EMBL" id="ABFZ02000022">
    <property type="protein sequence ID" value="EDS14245.1"/>
    <property type="molecule type" value="Genomic_DNA"/>
</dbReference>
<organism evidence="1 2">
    <name type="scientific">Bacteroides stercoris ATCC 43183</name>
    <dbReference type="NCBI Taxonomy" id="449673"/>
    <lineage>
        <taxon>Bacteria</taxon>
        <taxon>Pseudomonadati</taxon>
        <taxon>Bacteroidota</taxon>
        <taxon>Bacteroidia</taxon>
        <taxon>Bacteroidales</taxon>
        <taxon>Bacteroidaceae</taxon>
        <taxon>Bacteroides</taxon>
    </lineage>
</organism>
<accession>B0NV51</accession>
<dbReference type="Proteomes" id="UP000004713">
    <property type="component" value="Unassembled WGS sequence"/>
</dbReference>
<dbReference type="HOGENOM" id="CLU_3004669_0_0_10"/>
<dbReference type="AlphaFoldDB" id="B0NV51"/>
<protein>
    <submittedName>
        <fullName evidence="1">Uncharacterized protein</fullName>
    </submittedName>
</protein>
<name>B0NV51_BACSE</name>
<evidence type="ECO:0000313" key="1">
    <source>
        <dbReference type="EMBL" id="EDS14245.1"/>
    </source>
</evidence>
<reference evidence="1 2" key="2">
    <citation type="submission" date="2007-11" db="EMBL/GenBank/DDBJ databases">
        <authorList>
            <person name="Fulton L."/>
            <person name="Clifton S."/>
            <person name="Fulton B."/>
            <person name="Xu J."/>
            <person name="Minx P."/>
            <person name="Pepin K.H."/>
            <person name="Johnson M."/>
            <person name="Thiruvilangam P."/>
            <person name="Bhonagiri V."/>
            <person name="Nash W.E."/>
            <person name="Mardis E.R."/>
            <person name="Wilson R.K."/>
        </authorList>
    </citation>
    <scope>NUCLEOTIDE SEQUENCE [LARGE SCALE GENOMIC DNA]</scope>
    <source>
        <strain evidence="1 2">ATCC 43183</strain>
    </source>
</reference>
<evidence type="ECO:0000313" key="2">
    <source>
        <dbReference type="Proteomes" id="UP000004713"/>
    </source>
</evidence>
<sequence length="56" mass="6707">MFIIINLIYNSVFTYIFPKVFARHVSGIAPDVLWTRKNLLTHDLCYKCVIYKRKRS</sequence>
<reference evidence="1 2" key="1">
    <citation type="submission" date="2007-11" db="EMBL/GenBank/DDBJ databases">
        <title>Draft genome sequence of Bacteroides stercoris(ATCC 43183).</title>
        <authorList>
            <person name="Sudarsanam P."/>
            <person name="Ley R."/>
            <person name="Guruge J."/>
            <person name="Turnbaugh P.J."/>
            <person name="Mahowald M."/>
            <person name="Liep D."/>
            <person name="Gordon J."/>
        </authorList>
    </citation>
    <scope>NUCLEOTIDE SEQUENCE [LARGE SCALE GENOMIC DNA]</scope>
    <source>
        <strain evidence="1 2">ATCC 43183</strain>
    </source>
</reference>
<gene>
    <name evidence="1" type="ORF">BACSTE_03391</name>
</gene>